<protein>
    <recommendedName>
        <fullName evidence="3">RWD domain-containing protein 3</fullName>
    </recommendedName>
</protein>
<proteinExistence type="predicted"/>
<reference evidence="8" key="2">
    <citation type="journal article" date="2007" name="PLoS Biol.">
        <title>Survey sequencing and comparative analysis of the elephant shark (Callorhinchus milii) genome.</title>
        <authorList>
            <person name="Venkatesh B."/>
            <person name="Kirkness E.F."/>
            <person name="Loh Y.H."/>
            <person name="Halpern A.L."/>
            <person name="Lee A.P."/>
            <person name="Johnson J."/>
            <person name="Dandona N."/>
            <person name="Viswanathan L.D."/>
            <person name="Tay A."/>
            <person name="Venter J.C."/>
            <person name="Strausberg R.L."/>
            <person name="Brenner S."/>
        </authorList>
    </citation>
    <scope>NUCLEOTIDE SEQUENCE [LARGE SCALE GENOMIC DNA]</scope>
</reference>
<dbReference type="AlphaFoldDB" id="A0A4W3H5T2"/>
<dbReference type="GO" id="GO:0005634">
    <property type="term" value="C:nucleus"/>
    <property type="evidence" value="ECO:0007669"/>
    <property type="project" value="UniProtKB-SubCell"/>
</dbReference>
<evidence type="ECO:0000256" key="3">
    <source>
        <dbReference type="ARBA" id="ARBA00015444"/>
    </source>
</evidence>
<dbReference type="GO" id="GO:1902073">
    <property type="term" value="P:positive regulation of hypoxia-inducible factor-1alpha signaling pathway"/>
    <property type="evidence" value="ECO:0007669"/>
    <property type="project" value="InterPro"/>
</dbReference>
<evidence type="ECO:0000259" key="6">
    <source>
        <dbReference type="PROSITE" id="PS50908"/>
    </source>
</evidence>
<sequence length="238" mass="27789">NCVEKLLESNYNFTTLNFFQYTTDSEGIAFLIQTICDHLGKKFLLKITFQLSPEYPLCLPHISICSDHLTRKQCSDMKGGLMRYGETLLSQPMIYELMMWLQHNFQNYMDQSTVDKAAESNNSCGVWTSLLQLDHMRAKVKYIKSIEKWTSDLGLTGRLIFMDKLIFILLQGERDDIKNYLVLQKTCKVDVDSSGKKCKERMISVLREEKLQPEQQRYKMRSLCTLTCLWLDYLVNSV</sequence>
<evidence type="ECO:0000256" key="4">
    <source>
        <dbReference type="ARBA" id="ARBA00022490"/>
    </source>
</evidence>
<dbReference type="PROSITE" id="PS50908">
    <property type="entry name" value="RWD"/>
    <property type="match status" value="1"/>
</dbReference>
<dbReference type="Proteomes" id="UP000314986">
    <property type="component" value="Unassembled WGS sequence"/>
</dbReference>
<comment type="subcellular location">
    <subcellularLocation>
        <location evidence="2">Cytoplasm</location>
    </subcellularLocation>
    <subcellularLocation>
        <location evidence="1">Nucleus</location>
    </subcellularLocation>
</comment>
<dbReference type="PANTHER" id="PTHR15628:SF1">
    <property type="entry name" value="RWD DOMAIN-CONTAINING PROTEIN 3"/>
    <property type="match status" value="1"/>
</dbReference>
<dbReference type="InterPro" id="IPR006575">
    <property type="entry name" value="RWD_dom"/>
</dbReference>
<reference evidence="7" key="4">
    <citation type="submission" date="2025-08" db="UniProtKB">
        <authorList>
            <consortium name="Ensembl"/>
        </authorList>
    </citation>
    <scope>IDENTIFICATION</scope>
</reference>
<dbReference type="InterPro" id="IPR016135">
    <property type="entry name" value="UBQ-conjugating_enzyme/RWD"/>
</dbReference>
<organism evidence="7 8">
    <name type="scientific">Callorhinchus milii</name>
    <name type="common">Ghost shark</name>
    <dbReference type="NCBI Taxonomy" id="7868"/>
    <lineage>
        <taxon>Eukaryota</taxon>
        <taxon>Metazoa</taxon>
        <taxon>Chordata</taxon>
        <taxon>Craniata</taxon>
        <taxon>Vertebrata</taxon>
        <taxon>Chondrichthyes</taxon>
        <taxon>Holocephali</taxon>
        <taxon>Chimaeriformes</taxon>
        <taxon>Callorhinchidae</taxon>
        <taxon>Callorhinchus</taxon>
    </lineage>
</organism>
<evidence type="ECO:0000313" key="8">
    <source>
        <dbReference type="Proteomes" id="UP000314986"/>
    </source>
</evidence>
<dbReference type="GO" id="GO:0033235">
    <property type="term" value="P:positive regulation of protein sumoylation"/>
    <property type="evidence" value="ECO:0007669"/>
    <property type="project" value="InterPro"/>
</dbReference>
<feature type="domain" description="RWD" evidence="6">
    <location>
        <begin position="1"/>
        <end position="108"/>
    </location>
</feature>
<dbReference type="PANTHER" id="PTHR15628">
    <property type="entry name" value="RWD DOMAIN-CONTAINING PROTEIN 3"/>
    <property type="match status" value="1"/>
</dbReference>
<name>A0A4W3H5T2_CALMI</name>
<dbReference type="InterPro" id="IPR038840">
    <property type="entry name" value="RWDD3"/>
</dbReference>
<dbReference type="CDD" id="cd24164">
    <property type="entry name" value="RWDD3_C"/>
    <property type="match status" value="1"/>
</dbReference>
<reference evidence="7" key="5">
    <citation type="submission" date="2025-09" db="UniProtKB">
        <authorList>
            <consortium name="Ensembl"/>
        </authorList>
    </citation>
    <scope>IDENTIFICATION</scope>
</reference>
<keyword evidence="8" id="KW-1185">Reference proteome</keyword>
<reference evidence="8" key="3">
    <citation type="journal article" date="2014" name="Nature">
        <title>Elephant shark genome provides unique insights into gnathostome evolution.</title>
        <authorList>
            <consortium name="International Elephant Shark Genome Sequencing Consortium"/>
            <person name="Venkatesh B."/>
            <person name="Lee A.P."/>
            <person name="Ravi V."/>
            <person name="Maurya A.K."/>
            <person name="Lian M.M."/>
            <person name="Swann J.B."/>
            <person name="Ohta Y."/>
            <person name="Flajnik M.F."/>
            <person name="Sutoh Y."/>
            <person name="Kasahara M."/>
            <person name="Hoon S."/>
            <person name="Gangu V."/>
            <person name="Roy S.W."/>
            <person name="Irimia M."/>
            <person name="Korzh V."/>
            <person name="Kondrychyn I."/>
            <person name="Lim Z.W."/>
            <person name="Tay B.H."/>
            <person name="Tohari S."/>
            <person name="Kong K.W."/>
            <person name="Ho S."/>
            <person name="Lorente-Galdos B."/>
            <person name="Quilez J."/>
            <person name="Marques-Bonet T."/>
            <person name="Raney B.J."/>
            <person name="Ingham P.W."/>
            <person name="Tay A."/>
            <person name="Hillier L.W."/>
            <person name="Minx P."/>
            <person name="Boehm T."/>
            <person name="Wilson R.K."/>
            <person name="Brenner S."/>
            <person name="Warren W.C."/>
        </authorList>
    </citation>
    <scope>NUCLEOTIDE SEQUENCE [LARGE SCALE GENOMIC DNA]</scope>
</reference>
<accession>A0A4W3H5T2</accession>
<keyword evidence="5" id="KW-0539">Nucleus</keyword>
<dbReference type="Pfam" id="PF05773">
    <property type="entry name" value="RWD"/>
    <property type="match status" value="1"/>
</dbReference>
<keyword evidence="4" id="KW-0963">Cytoplasm</keyword>
<evidence type="ECO:0000256" key="1">
    <source>
        <dbReference type="ARBA" id="ARBA00004123"/>
    </source>
</evidence>
<dbReference type="SUPFAM" id="SSF54495">
    <property type="entry name" value="UBC-like"/>
    <property type="match status" value="1"/>
</dbReference>
<reference evidence="8" key="1">
    <citation type="journal article" date="2006" name="Science">
        <title>Ancient noncoding elements conserved in the human genome.</title>
        <authorList>
            <person name="Venkatesh B."/>
            <person name="Kirkness E.F."/>
            <person name="Loh Y.H."/>
            <person name="Halpern A.L."/>
            <person name="Lee A.P."/>
            <person name="Johnson J."/>
            <person name="Dandona N."/>
            <person name="Viswanathan L.D."/>
            <person name="Tay A."/>
            <person name="Venter J.C."/>
            <person name="Strausberg R.L."/>
            <person name="Brenner S."/>
        </authorList>
    </citation>
    <scope>NUCLEOTIDE SEQUENCE [LARGE SCALE GENOMIC DNA]</scope>
</reference>
<dbReference type="GeneTree" id="ENSGT00390000000954"/>
<dbReference type="GO" id="GO:0005737">
    <property type="term" value="C:cytoplasm"/>
    <property type="evidence" value="ECO:0007669"/>
    <property type="project" value="UniProtKB-SubCell"/>
</dbReference>
<dbReference type="Ensembl" id="ENSCMIT00000010806.1">
    <property type="protein sequence ID" value="ENSCMIP00000010532.1"/>
    <property type="gene ID" value="ENSCMIG00000005561.1"/>
</dbReference>
<evidence type="ECO:0000313" key="7">
    <source>
        <dbReference type="Ensembl" id="ENSCMIP00000010532.1"/>
    </source>
</evidence>
<dbReference type="Gene3D" id="3.10.110.10">
    <property type="entry name" value="Ubiquitin Conjugating Enzyme"/>
    <property type="match status" value="1"/>
</dbReference>
<dbReference type="InParanoid" id="A0A4W3H5T2"/>
<evidence type="ECO:0000256" key="2">
    <source>
        <dbReference type="ARBA" id="ARBA00004496"/>
    </source>
</evidence>
<evidence type="ECO:0000256" key="5">
    <source>
        <dbReference type="ARBA" id="ARBA00023242"/>
    </source>
</evidence>
<dbReference type="OMA" id="LPHISIC"/>